<proteinExistence type="predicted"/>
<dbReference type="InterPro" id="IPR015671">
    <property type="entry name" value="GSCR1_dom"/>
</dbReference>
<organism evidence="2 3">
    <name type="scientific">Cylicostephanus goldi</name>
    <name type="common">Nematode worm</name>
    <dbReference type="NCBI Taxonomy" id="71465"/>
    <lineage>
        <taxon>Eukaryota</taxon>
        <taxon>Metazoa</taxon>
        <taxon>Ecdysozoa</taxon>
        <taxon>Nematoda</taxon>
        <taxon>Chromadorea</taxon>
        <taxon>Rhabditida</taxon>
        <taxon>Rhabditina</taxon>
        <taxon>Rhabditomorpha</taxon>
        <taxon>Strongyloidea</taxon>
        <taxon>Strongylidae</taxon>
        <taxon>Cylicostephanus</taxon>
    </lineage>
</organism>
<dbReference type="EMBL" id="UYRV01018499">
    <property type="protein sequence ID" value="VDK64758.1"/>
    <property type="molecule type" value="Genomic_DNA"/>
</dbReference>
<dbReference type="AlphaFoldDB" id="A0A3P6TFV9"/>
<name>A0A3P6TFV9_CYLGO</name>
<feature type="non-terminal residue" evidence="2">
    <location>
        <position position="1"/>
    </location>
</feature>
<reference evidence="2 3" key="1">
    <citation type="submission" date="2018-11" db="EMBL/GenBank/DDBJ databases">
        <authorList>
            <consortium name="Pathogen Informatics"/>
        </authorList>
    </citation>
    <scope>NUCLEOTIDE SEQUENCE [LARGE SCALE GENOMIC DNA]</scope>
</reference>
<feature type="domain" description="GLTSCR protein conserved" evidence="1">
    <location>
        <begin position="148"/>
        <end position="246"/>
    </location>
</feature>
<gene>
    <name evidence="2" type="ORF">CGOC_LOCUS5919</name>
</gene>
<evidence type="ECO:0000259" key="1">
    <source>
        <dbReference type="Pfam" id="PF15249"/>
    </source>
</evidence>
<evidence type="ECO:0000313" key="2">
    <source>
        <dbReference type="EMBL" id="VDK64758.1"/>
    </source>
</evidence>
<dbReference type="Proteomes" id="UP000271889">
    <property type="component" value="Unassembled WGS sequence"/>
</dbReference>
<evidence type="ECO:0000313" key="3">
    <source>
        <dbReference type="Proteomes" id="UP000271889"/>
    </source>
</evidence>
<keyword evidence="3" id="KW-1185">Reference proteome</keyword>
<dbReference type="Pfam" id="PF15249">
    <property type="entry name" value="GLTSCR1"/>
    <property type="match status" value="1"/>
</dbReference>
<sequence>QNATTAVFQTQPLPPGTVYVQNVPQASQAQYTTNQPTVGEVVRQQHQLRHVSGAQQVIVQQVAASQMIVNAGSQSATGAQVRTQVVQNSPLPAQIVLAPAPVQPAPQMVFEVVVAPRPTPAQTAKRLEEKRAARLSRLRNYFEDLHGTLANPDTETPFTDLRDVLQRLLPYHAYGEPNFSDEHLEQFDSNYLRAQINANEQRKRLEKRLRNVFYKEALRTSEKEEENLLLYLDGEYERRKLEEEKELVKQGNLG</sequence>
<dbReference type="OrthoDB" id="2556847at2759"/>
<accession>A0A3P6TFV9</accession>
<protein>
    <recommendedName>
        <fullName evidence="1">GLTSCR protein conserved domain-containing protein</fullName>
    </recommendedName>
</protein>